<dbReference type="Proteomes" id="UP000226192">
    <property type="component" value="Unassembled WGS sequence"/>
</dbReference>
<protein>
    <recommendedName>
        <fullName evidence="1">Integrase zinc-binding domain-containing protein</fullName>
    </recommendedName>
</protein>
<dbReference type="EMBL" id="NJET01000035">
    <property type="protein sequence ID" value="PHH64174.1"/>
    <property type="molecule type" value="Genomic_DNA"/>
</dbReference>
<evidence type="ECO:0000259" key="1">
    <source>
        <dbReference type="Pfam" id="PF17921"/>
    </source>
</evidence>
<feature type="domain" description="Integrase zinc-binding" evidence="1">
    <location>
        <begin position="135"/>
        <end position="167"/>
    </location>
</feature>
<dbReference type="OrthoDB" id="5153223at2759"/>
<proteinExistence type="predicted"/>
<reference evidence="2 3" key="1">
    <citation type="submission" date="2017-06" db="EMBL/GenBank/DDBJ databases">
        <title>Ant-infecting Ophiocordyceps genomes reveal a high diversity of potential behavioral manipulation genes and a possible major role for enterotoxins.</title>
        <authorList>
            <person name="De Bekker C."/>
            <person name="Evans H.C."/>
            <person name="Brachmann A."/>
            <person name="Hughes D.P."/>
        </authorList>
    </citation>
    <scope>NUCLEOTIDE SEQUENCE [LARGE SCALE GENOMIC DNA]</scope>
    <source>
        <strain evidence="2 3">Map64</strain>
    </source>
</reference>
<keyword evidence="3" id="KW-1185">Reference proteome</keyword>
<dbReference type="AlphaFoldDB" id="A0A2C5YB36"/>
<evidence type="ECO:0000313" key="3">
    <source>
        <dbReference type="Proteomes" id="UP000226192"/>
    </source>
</evidence>
<evidence type="ECO:0000313" key="2">
    <source>
        <dbReference type="EMBL" id="PHH64174.1"/>
    </source>
</evidence>
<dbReference type="InterPro" id="IPR041588">
    <property type="entry name" value="Integrase_H2C2"/>
</dbReference>
<dbReference type="Pfam" id="PF17921">
    <property type="entry name" value="Integrase_H2C2"/>
    <property type="match status" value="1"/>
</dbReference>
<dbReference type="Gene3D" id="1.10.340.70">
    <property type="match status" value="1"/>
</dbReference>
<gene>
    <name evidence="2" type="ORF">CDD81_4921</name>
</gene>
<organism evidence="2 3">
    <name type="scientific">Ophiocordyceps australis</name>
    <dbReference type="NCBI Taxonomy" id="1399860"/>
    <lineage>
        <taxon>Eukaryota</taxon>
        <taxon>Fungi</taxon>
        <taxon>Dikarya</taxon>
        <taxon>Ascomycota</taxon>
        <taxon>Pezizomycotina</taxon>
        <taxon>Sordariomycetes</taxon>
        <taxon>Hypocreomycetidae</taxon>
        <taxon>Hypocreales</taxon>
        <taxon>Ophiocordycipitaceae</taxon>
        <taxon>Ophiocordyceps</taxon>
    </lineage>
</organism>
<comment type="caution">
    <text evidence="2">The sequence shown here is derived from an EMBL/GenBank/DDBJ whole genome shotgun (WGS) entry which is preliminary data.</text>
</comment>
<accession>A0A2C5YB36</accession>
<name>A0A2C5YB36_9HYPO</name>
<sequence length="176" mass="20061">MVGKRYFGRDSGVLNVSALDLSLTRASWRWNEECPMEPSDMFASVSAHVSSIQSSVTPLPLGPDTALDTFLKDPWYSDVVAFLTDGRLPDPLDRHRCKWITRESEKFVWKRNCLWHLSQTLWTRCLLQGEVSGALFEAHDMAGHFGIDSTRRRLNRFVWWPRMAADVVGSAYSAPL</sequence>